<evidence type="ECO:0000313" key="3">
    <source>
        <dbReference type="Proteomes" id="UP001175228"/>
    </source>
</evidence>
<organism evidence="2 3">
    <name type="scientific">Armillaria luteobubalina</name>
    <dbReference type="NCBI Taxonomy" id="153913"/>
    <lineage>
        <taxon>Eukaryota</taxon>
        <taxon>Fungi</taxon>
        <taxon>Dikarya</taxon>
        <taxon>Basidiomycota</taxon>
        <taxon>Agaricomycotina</taxon>
        <taxon>Agaricomycetes</taxon>
        <taxon>Agaricomycetidae</taxon>
        <taxon>Agaricales</taxon>
        <taxon>Marasmiineae</taxon>
        <taxon>Physalacriaceae</taxon>
        <taxon>Armillaria</taxon>
    </lineage>
</organism>
<sequence>MLHSGGHIPKKYQQAVMSEKLSTTNLLNPSEEPQSRGEATNSAMDEIWDEYTMSPPQNNPPATHLIEFLSTEYRVQYYSEYELQAENVVALEYSRFSDQPRFTLQQQMFEAVQRTINELQAALTLATTLIP</sequence>
<reference evidence="2" key="1">
    <citation type="submission" date="2023-06" db="EMBL/GenBank/DDBJ databases">
        <authorList>
            <consortium name="Lawrence Berkeley National Laboratory"/>
            <person name="Ahrendt S."/>
            <person name="Sahu N."/>
            <person name="Indic B."/>
            <person name="Wong-Bajracharya J."/>
            <person name="Merenyi Z."/>
            <person name="Ke H.-M."/>
            <person name="Monk M."/>
            <person name="Kocsube S."/>
            <person name="Drula E."/>
            <person name="Lipzen A."/>
            <person name="Balint B."/>
            <person name="Henrissat B."/>
            <person name="Andreopoulos B."/>
            <person name="Martin F.M."/>
            <person name="Harder C.B."/>
            <person name="Rigling D."/>
            <person name="Ford K.L."/>
            <person name="Foster G.D."/>
            <person name="Pangilinan J."/>
            <person name="Papanicolaou A."/>
            <person name="Barry K."/>
            <person name="LaButti K."/>
            <person name="Viragh M."/>
            <person name="Koriabine M."/>
            <person name="Yan M."/>
            <person name="Riley R."/>
            <person name="Champramary S."/>
            <person name="Plett K.L."/>
            <person name="Tsai I.J."/>
            <person name="Slot J."/>
            <person name="Sipos G."/>
            <person name="Plett J."/>
            <person name="Nagy L.G."/>
            <person name="Grigoriev I.V."/>
        </authorList>
    </citation>
    <scope>NUCLEOTIDE SEQUENCE</scope>
    <source>
        <strain evidence="2">HWK02</strain>
    </source>
</reference>
<dbReference type="EMBL" id="JAUEPU010000014">
    <property type="protein sequence ID" value="KAK0496927.1"/>
    <property type="molecule type" value="Genomic_DNA"/>
</dbReference>
<name>A0AA39Q620_9AGAR</name>
<comment type="caution">
    <text evidence="2">The sequence shown here is derived from an EMBL/GenBank/DDBJ whole genome shotgun (WGS) entry which is preliminary data.</text>
</comment>
<dbReference type="Proteomes" id="UP001175228">
    <property type="component" value="Unassembled WGS sequence"/>
</dbReference>
<keyword evidence="3" id="KW-1185">Reference proteome</keyword>
<feature type="region of interest" description="Disordered" evidence="1">
    <location>
        <begin position="22"/>
        <end position="44"/>
    </location>
</feature>
<evidence type="ECO:0000313" key="2">
    <source>
        <dbReference type="EMBL" id="KAK0496927.1"/>
    </source>
</evidence>
<dbReference type="AlphaFoldDB" id="A0AA39Q620"/>
<feature type="compositionally biased region" description="Polar residues" evidence="1">
    <location>
        <begin position="22"/>
        <end position="43"/>
    </location>
</feature>
<protein>
    <submittedName>
        <fullName evidence="2">Uncharacterized protein</fullName>
    </submittedName>
</protein>
<proteinExistence type="predicted"/>
<accession>A0AA39Q620</accession>
<gene>
    <name evidence="2" type="ORF">EDD18DRAFT_1352786</name>
</gene>
<evidence type="ECO:0000256" key="1">
    <source>
        <dbReference type="SAM" id="MobiDB-lite"/>
    </source>
</evidence>